<keyword evidence="9 15" id="KW-0863">Zinc-finger</keyword>
<dbReference type="AlphaFoldDB" id="A0AAV9EW20"/>
<keyword evidence="5" id="KW-0808">Transferase</keyword>
<proteinExistence type="inferred from homology"/>
<feature type="domain" description="RING-type" evidence="19">
    <location>
        <begin position="134"/>
        <end position="176"/>
    </location>
</feature>
<feature type="chain" id="PRO_5043496846" description="RING-type E3 ubiquitin transferase" evidence="18">
    <location>
        <begin position="26"/>
        <end position="393"/>
    </location>
</feature>
<keyword evidence="8 18" id="KW-0732">Signal</keyword>
<dbReference type="GO" id="GO:0061630">
    <property type="term" value="F:ubiquitin protein ligase activity"/>
    <property type="evidence" value="ECO:0007669"/>
    <property type="project" value="UniProtKB-EC"/>
</dbReference>
<keyword evidence="13 17" id="KW-0472">Membrane</keyword>
<reference evidence="20" key="2">
    <citation type="submission" date="2023-06" db="EMBL/GenBank/DDBJ databases">
        <authorList>
            <person name="Ma L."/>
            <person name="Liu K.-W."/>
            <person name="Li Z."/>
            <person name="Hsiao Y.-Y."/>
            <person name="Qi Y."/>
            <person name="Fu T."/>
            <person name="Tang G."/>
            <person name="Zhang D."/>
            <person name="Sun W.-H."/>
            <person name="Liu D.-K."/>
            <person name="Li Y."/>
            <person name="Chen G.-Z."/>
            <person name="Liu X.-D."/>
            <person name="Liao X.-Y."/>
            <person name="Jiang Y.-T."/>
            <person name="Yu X."/>
            <person name="Hao Y."/>
            <person name="Huang J."/>
            <person name="Zhao X.-W."/>
            <person name="Ke S."/>
            <person name="Chen Y.-Y."/>
            <person name="Wu W.-L."/>
            <person name="Hsu J.-L."/>
            <person name="Lin Y.-F."/>
            <person name="Huang M.-D."/>
            <person name="Li C.-Y."/>
            <person name="Huang L."/>
            <person name="Wang Z.-W."/>
            <person name="Zhao X."/>
            <person name="Zhong W.-Y."/>
            <person name="Peng D.-H."/>
            <person name="Ahmad S."/>
            <person name="Lan S."/>
            <person name="Zhang J.-S."/>
            <person name="Tsai W.-C."/>
            <person name="Van De Peer Y."/>
            <person name="Liu Z.-J."/>
        </authorList>
    </citation>
    <scope>NUCLEOTIDE SEQUENCE</scope>
    <source>
        <strain evidence="20">CP</strain>
        <tissue evidence="20">Leaves</tissue>
    </source>
</reference>
<keyword evidence="11" id="KW-0862">Zinc</keyword>
<evidence type="ECO:0000256" key="11">
    <source>
        <dbReference type="ARBA" id="ARBA00022833"/>
    </source>
</evidence>
<comment type="subcellular location">
    <subcellularLocation>
        <location evidence="2">Membrane</location>
        <topology evidence="2">Single-pass membrane protein</topology>
    </subcellularLocation>
</comment>
<dbReference type="EMBL" id="JAUJYO010000005">
    <property type="protein sequence ID" value="KAK1317427.1"/>
    <property type="molecule type" value="Genomic_DNA"/>
</dbReference>
<evidence type="ECO:0000256" key="4">
    <source>
        <dbReference type="ARBA" id="ARBA00012483"/>
    </source>
</evidence>
<comment type="pathway">
    <text evidence="3">Protein modification; protein ubiquitination.</text>
</comment>
<evidence type="ECO:0000256" key="6">
    <source>
        <dbReference type="ARBA" id="ARBA00022692"/>
    </source>
</evidence>
<dbReference type="InterPro" id="IPR001841">
    <property type="entry name" value="Znf_RING"/>
</dbReference>
<dbReference type="GO" id="GO:0016020">
    <property type="term" value="C:membrane"/>
    <property type="evidence" value="ECO:0007669"/>
    <property type="project" value="UniProtKB-SubCell"/>
</dbReference>
<comment type="catalytic activity">
    <reaction evidence="1">
        <text>S-ubiquitinyl-[E2 ubiquitin-conjugating enzyme]-L-cysteine + [acceptor protein]-L-lysine = [E2 ubiquitin-conjugating enzyme]-L-cysteine + N(6)-ubiquitinyl-[acceptor protein]-L-lysine.</text>
        <dbReference type="EC" id="2.3.2.27"/>
    </reaction>
</comment>
<evidence type="ECO:0000256" key="7">
    <source>
        <dbReference type="ARBA" id="ARBA00022723"/>
    </source>
</evidence>
<evidence type="ECO:0000313" key="21">
    <source>
        <dbReference type="Proteomes" id="UP001180020"/>
    </source>
</evidence>
<organism evidence="20 21">
    <name type="scientific">Acorus calamus</name>
    <name type="common">Sweet flag</name>
    <dbReference type="NCBI Taxonomy" id="4465"/>
    <lineage>
        <taxon>Eukaryota</taxon>
        <taxon>Viridiplantae</taxon>
        <taxon>Streptophyta</taxon>
        <taxon>Embryophyta</taxon>
        <taxon>Tracheophyta</taxon>
        <taxon>Spermatophyta</taxon>
        <taxon>Magnoliopsida</taxon>
        <taxon>Liliopsida</taxon>
        <taxon>Acoraceae</taxon>
        <taxon>Acorus</taxon>
    </lineage>
</organism>
<evidence type="ECO:0000256" key="3">
    <source>
        <dbReference type="ARBA" id="ARBA00004906"/>
    </source>
</evidence>
<dbReference type="PROSITE" id="PS50089">
    <property type="entry name" value="ZF_RING_2"/>
    <property type="match status" value="1"/>
</dbReference>
<feature type="compositionally biased region" description="Polar residues" evidence="16">
    <location>
        <begin position="203"/>
        <end position="212"/>
    </location>
</feature>
<dbReference type="SMART" id="SM00184">
    <property type="entry name" value="RING"/>
    <property type="match status" value="1"/>
</dbReference>
<sequence length="393" mass="43409">MGISDRKSGFRLLILLLHLARPLMADEFTHSIPPPFPAPPPPSPRSSSSLAPFRPGIAVIVGVLTTMFSVTFLLLLYAKHCTQTSVAASSGGYGAHHSVSTAYRRNSGVGRSVIESLPVFRYGSLRGQKEGLECAVCLDRFEPAEVLRLLPKCRHGFHVECVDTWLDAHSTCPLCRFRVDPEDVLLLIEEPPPPALMPEKENGQQPPTTSGGRVSGRHSSAGERSSVVEIVVHRSEPRKSADSKPVSVGCFDYRSRKDAFLMESAVEEDEKPPPPPPSAAERENLERRFGHRIIVCDDSRVPRRWSDVRPSDLMFLRPDAVVDGARFSASRASFMCSAKHRTDVKGVINERSLSEITGERRFNNRREEETLGPKRTAGWHGSRDGFGLTPASR</sequence>
<evidence type="ECO:0000256" key="17">
    <source>
        <dbReference type="SAM" id="Phobius"/>
    </source>
</evidence>
<dbReference type="PANTHER" id="PTHR46539:SF2">
    <property type="entry name" value="RING-H2 FINGER PROTEIN ATL43"/>
    <property type="match status" value="1"/>
</dbReference>
<evidence type="ECO:0000256" key="9">
    <source>
        <dbReference type="ARBA" id="ARBA00022771"/>
    </source>
</evidence>
<protein>
    <recommendedName>
        <fullName evidence="4">RING-type E3 ubiquitin transferase</fullName>
        <ecNumber evidence="4">2.3.2.27</ecNumber>
    </recommendedName>
</protein>
<gene>
    <name evidence="20" type="primary">ATL43</name>
    <name evidence="20" type="ORF">QJS10_CPA05g02361</name>
</gene>
<evidence type="ECO:0000256" key="10">
    <source>
        <dbReference type="ARBA" id="ARBA00022786"/>
    </source>
</evidence>
<dbReference type="Pfam" id="PF13639">
    <property type="entry name" value="zf-RING_2"/>
    <property type="match status" value="1"/>
</dbReference>
<evidence type="ECO:0000256" key="16">
    <source>
        <dbReference type="SAM" id="MobiDB-lite"/>
    </source>
</evidence>
<keyword evidence="7" id="KW-0479">Metal-binding</keyword>
<evidence type="ECO:0000256" key="1">
    <source>
        <dbReference type="ARBA" id="ARBA00000900"/>
    </source>
</evidence>
<keyword evidence="6 17" id="KW-0812">Transmembrane</keyword>
<dbReference type="CDD" id="cd16461">
    <property type="entry name" value="RING-H2_EL5-like"/>
    <property type="match status" value="1"/>
</dbReference>
<evidence type="ECO:0000256" key="13">
    <source>
        <dbReference type="ARBA" id="ARBA00023136"/>
    </source>
</evidence>
<feature type="region of interest" description="Disordered" evidence="16">
    <location>
        <begin position="361"/>
        <end position="393"/>
    </location>
</feature>
<accession>A0AAV9EW20</accession>
<evidence type="ECO:0000256" key="14">
    <source>
        <dbReference type="ARBA" id="ARBA00024209"/>
    </source>
</evidence>
<name>A0AAV9EW20_ACOCL</name>
<keyword evidence="21" id="KW-1185">Reference proteome</keyword>
<evidence type="ECO:0000256" key="15">
    <source>
        <dbReference type="PROSITE-ProRule" id="PRU00175"/>
    </source>
</evidence>
<evidence type="ECO:0000256" key="8">
    <source>
        <dbReference type="ARBA" id="ARBA00022729"/>
    </source>
</evidence>
<evidence type="ECO:0000313" key="20">
    <source>
        <dbReference type="EMBL" id="KAK1317427.1"/>
    </source>
</evidence>
<feature type="compositionally biased region" description="Basic and acidic residues" evidence="16">
    <location>
        <begin position="361"/>
        <end position="372"/>
    </location>
</feature>
<feature type="transmembrane region" description="Helical" evidence="17">
    <location>
        <begin position="56"/>
        <end position="77"/>
    </location>
</feature>
<keyword evidence="12 17" id="KW-1133">Transmembrane helix</keyword>
<dbReference type="FunFam" id="3.30.40.10:FF:000285">
    <property type="entry name" value="RING-H2 finger protein ATL43"/>
    <property type="match status" value="1"/>
</dbReference>
<evidence type="ECO:0000256" key="5">
    <source>
        <dbReference type="ARBA" id="ARBA00022679"/>
    </source>
</evidence>
<feature type="signal peptide" evidence="18">
    <location>
        <begin position="1"/>
        <end position="25"/>
    </location>
</feature>
<feature type="region of interest" description="Disordered" evidence="16">
    <location>
        <begin position="191"/>
        <end position="225"/>
    </location>
</feature>
<dbReference type="GO" id="GO:0008270">
    <property type="term" value="F:zinc ion binding"/>
    <property type="evidence" value="ECO:0007669"/>
    <property type="project" value="UniProtKB-KW"/>
</dbReference>
<comment type="caution">
    <text evidence="20">The sequence shown here is derived from an EMBL/GenBank/DDBJ whole genome shotgun (WGS) entry which is preliminary data.</text>
</comment>
<dbReference type="Gene3D" id="3.30.40.10">
    <property type="entry name" value="Zinc/RING finger domain, C3HC4 (zinc finger)"/>
    <property type="match status" value="1"/>
</dbReference>
<feature type="region of interest" description="Disordered" evidence="16">
    <location>
        <begin position="264"/>
        <end position="284"/>
    </location>
</feature>
<evidence type="ECO:0000256" key="12">
    <source>
        <dbReference type="ARBA" id="ARBA00022989"/>
    </source>
</evidence>
<dbReference type="EC" id="2.3.2.27" evidence="4"/>
<dbReference type="PANTHER" id="PTHR46539">
    <property type="entry name" value="E3 UBIQUITIN-PROTEIN LIGASE ATL42"/>
    <property type="match status" value="1"/>
</dbReference>
<comment type="similarity">
    <text evidence="14">Belongs to the RING-type zinc finger family. ATL subfamily.</text>
</comment>
<evidence type="ECO:0000259" key="19">
    <source>
        <dbReference type="PROSITE" id="PS50089"/>
    </source>
</evidence>
<keyword evidence="10" id="KW-0833">Ubl conjugation pathway</keyword>
<dbReference type="SUPFAM" id="SSF57850">
    <property type="entry name" value="RING/U-box"/>
    <property type="match status" value="1"/>
</dbReference>
<dbReference type="InterPro" id="IPR013083">
    <property type="entry name" value="Znf_RING/FYVE/PHD"/>
</dbReference>
<evidence type="ECO:0000256" key="18">
    <source>
        <dbReference type="SAM" id="SignalP"/>
    </source>
</evidence>
<dbReference type="Proteomes" id="UP001180020">
    <property type="component" value="Unassembled WGS sequence"/>
</dbReference>
<reference evidence="20" key="1">
    <citation type="journal article" date="2023" name="Nat. Commun.">
        <title>Diploid and tetraploid genomes of Acorus and the evolution of monocots.</title>
        <authorList>
            <person name="Ma L."/>
            <person name="Liu K.W."/>
            <person name="Li Z."/>
            <person name="Hsiao Y.Y."/>
            <person name="Qi Y."/>
            <person name="Fu T."/>
            <person name="Tang G.D."/>
            <person name="Zhang D."/>
            <person name="Sun W.H."/>
            <person name="Liu D.K."/>
            <person name="Li Y."/>
            <person name="Chen G.Z."/>
            <person name="Liu X.D."/>
            <person name="Liao X.Y."/>
            <person name="Jiang Y.T."/>
            <person name="Yu X."/>
            <person name="Hao Y."/>
            <person name="Huang J."/>
            <person name="Zhao X.W."/>
            <person name="Ke S."/>
            <person name="Chen Y.Y."/>
            <person name="Wu W.L."/>
            <person name="Hsu J.L."/>
            <person name="Lin Y.F."/>
            <person name="Huang M.D."/>
            <person name="Li C.Y."/>
            <person name="Huang L."/>
            <person name="Wang Z.W."/>
            <person name="Zhao X."/>
            <person name="Zhong W.Y."/>
            <person name="Peng D.H."/>
            <person name="Ahmad S."/>
            <person name="Lan S."/>
            <person name="Zhang J.S."/>
            <person name="Tsai W.C."/>
            <person name="Van de Peer Y."/>
            <person name="Liu Z.J."/>
        </authorList>
    </citation>
    <scope>NUCLEOTIDE SEQUENCE</scope>
    <source>
        <strain evidence="20">CP</strain>
    </source>
</reference>
<evidence type="ECO:0000256" key="2">
    <source>
        <dbReference type="ARBA" id="ARBA00004167"/>
    </source>
</evidence>